<dbReference type="InterPro" id="IPR001610">
    <property type="entry name" value="PAC"/>
</dbReference>
<dbReference type="Pfam" id="PF08448">
    <property type="entry name" value="PAS_4"/>
    <property type="match status" value="1"/>
</dbReference>
<dbReference type="AlphaFoldDB" id="A0A6B9FSE5"/>
<proteinExistence type="predicted"/>
<evidence type="ECO:0000259" key="2">
    <source>
        <dbReference type="PROSITE" id="PS50111"/>
    </source>
</evidence>
<dbReference type="EMBL" id="CP043538">
    <property type="protein sequence ID" value="QGY05510.1"/>
    <property type="molecule type" value="Genomic_DNA"/>
</dbReference>
<dbReference type="InterPro" id="IPR000700">
    <property type="entry name" value="PAS-assoc_C"/>
</dbReference>
<organism evidence="4 5">
    <name type="scientific">Methylobacterium mesophilicum SR1.6/6</name>
    <dbReference type="NCBI Taxonomy" id="908290"/>
    <lineage>
        <taxon>Bacteria</taxon>
        <taxon>Pseudomonadati</taxon>
        <taxon>Pseudomonadota</taxon>
        <taxon>Alphaproteobacteria</taxon>
        <taxon>Hyphomicrobiales</taxon>
        <taxon>Methylobacteriaceae</taxon>
        <taxon>Methylobacterium</taxon>
    </lineage>
</organism>
<feature type="domain" description="PAC" evidence="3">
    <location>
        <begin position="83"/>
        <end position="135"/>
    </location>
</feature>
<dbReference type="KEGG" id="mmes:MMSR116_29165"/>
<keyword evidence="1" id="KW-0807">Transducer</keyword>
<dbReference type="SMART" id="SM00086">
    <property type="entry name" value="PAC"/>
    <property type="match status" value="2"/>
</dbReference>
<dbReference type="GO" id="GO:0006935">
    <property type="term" value="P:chemotaxis"/>
    <property type="evidence" value="ECO:0007669"/>
    <property type="project" value="InterPro"/>
</dbReference>
<dbReference type="PANTHER" id="PTHR24422:SF10">
    <property type="entry name" value="CHEMOTAXIS PROTEIN METHYLTRANSFERASE 2"/>
    <property type="match status" value="1"/>
</dbReference>
<dbReference type="GO" id="GO:0007165">
    <property type="term" value="P:signal transduction"/>
    <property type="evidence" value="ECO:0007669"/>
    <property type="project" value="UniProtKB-KW"/>
</dbReference>
<evidence type="ECO:0000259" key="3">
    <source>
        <dbReference type="PROSITE" id="PS50113"/>
    </source>
</evidence>
<protein>
    <submittedName>
        <fullName evidence="4">PAS domain S-box protein</fullName>
    </submittedName>
</protein>
<dbReference type="SUPFAM" id="SSF55785">
    <property type="entry name" value="PYP-like sensor domain (PAS domain)"/>
    <property type="match status" value="2"/>
</dbReference>
<gene>
    <name evidence="4" type="ORF">MMSR116_29165</name>
</gene>
<dbReference type="PROSITE" id="PS50111">
    <property type="entry name" value="CHEMOTAXIS_TRANSDUC_2"/>
    <property type="match status" value="1"/>
</dbReference>
<dbReference type="InterPro" id="IPR013656">
    <property type="entry name" value="PAS_4"/>
</dbReference>
<dbReference type="InterPro" id="IPR035965">
    <property type="entry name" value="PAS-like_dom_sf"/>
</dbReference>
<feature type="domain" description="PAC" evidence="3">
    <location>
        <begin position="205"/>
        <end position="257"/>
    </location>
</feature>
<dbReference type="InterPro" id="IPR000014">
    <property type="entry name" value="PAS"/>
</dbReference>
<name>A0A6B9FSE5_9HYPH</name>
<dbReference type="InterPro" id="IPR004089">
    <property type="entry name" value="MCPsignal_dom"/>
</dbReference>
<dbReference type="Pfam" id="PF00015">
    <property type="entry name" value="MCPsignal"/>
    <property type="match status" value="1"/>
</dbReference>
<dbReference type="Gene3D" id="3.30.450.20">
    <property type="entry name" value="PAS domain"/>
    <property type="match status" value="2"/>
</dbReference>
<dbReference type="GO" id="GO:0004888">
    <property type="term" value="F:transmembrane signaling receptor activity"/>
    <property type="evidence" value="ECO:0007669"/>
    <property type="project" value="InterPro"/>
</dbReference>
<feature type="domain" description="Methyl-accepting transducer" evidence="2">
    <location>
        <begin position="258"/>
        <end position="487"/>
    </location>
</feature>
<dbReference type="RefSeq" id="WP_010684359.1">
    <property type="nucleotide sequence ID" value="NZ_CP043538.1"/>
</dbReference>
<dbReference type="Gene3D" id="1.10.287.950">
    <property type="entry name" value="Methyl-accepting chemotaxis protein"/>
    <property type="match status" value="1"/>
</dbReference>
<dbReference type="PANTHER" id="PTHR24422">
    <property type="entry name" value="CHEMOTAXIS PROTEIN METHYLTRANSFERASE"/>
    <property type="match status" value="1"/>
</dbReference>
<dbReference type="SUPFAM" id="SSF58104">
    <property type="entry name" value="Methyl-accepting chemotaxis protein (MCP) signaling domain"/>
    <property type="match status" value="1"/>
</dbReference>
<dbReference type="GO" id="GO:0016020">
    <property type="term" value="C:membrane"/>
    <property type="evidence" value="ECO:0007669"/>
    <property type="project" value="InterPro"/>
</dbReference>
<dbReference type="InterPro" id="IPR050903">
    <property type="entry name" value="Bact_Chemotaxis_MeTrfase"/>
</dbReference>
<evidence type="ECO:0000256" key="1">
    <source>
        <dbReference type="PROSITE-ProRule" id="PRU00284"/>
    </source>
</evidence>
<evidence type="ECO:0000313" key="5">
    <source>
        <dbReference type="Proteomes" id="UP000012488"/>
    </source>
</evidence>
<evidence type="ECO:0000313" key="4">
    <source>
        <dbReference type="EMBL" id="QGY05510.1"/>
    </source>
</evidence>
<dbReference type="CDD" id="cd00130">
    <property type="entry name" value="PAS"/>
    <property type="match status" value="2"/>
</dbReference>
<dbReference type="InterPro" id="IPR004090">
    <property type="entry name" value="Chemotax_Me-accpt_rcpt"/>
</dbReference>
<dbReference type="PROSITE" id="PS50113">
    <property type="entry name" value="PAC"/>
    <property type="match status" value="2"/>
</dbReference>
<reference evidence="4 5" key="1">
    <citation type="journal article" date="2012" name="Genet. Mol. Biol.">
        <title>Analysis of 16S rRNA and mxaF genes revealing insights into Methylobacterium niche-specific plant association.</title>
        <authorList>
            <person name="Dourado M.N."/>
            <person name="Andreote F.D."/>
            <person name="Dini-Andreote F."/>
            <person name="Conti R."/>
            <person name="Araujo J.M."/>
            <person name="Araujo W.L."/>
        </authorList>
    </citation>
    <scope>NUCLEOTIDE SEQUENCE [LARGE SCALE GENOMIC DNA]</scope>
    <source>
        <strain evidence="4 5">SR1.6/6</strain>
    </source>
</reference>
<dbReference type="OrthoDB" id="9797364at2"/>
<dbReference type="Proteomes" id="UP000012488">
    <property type="component" value="Chromosome"/>
</dbReference>
<dbReference type="PRINTS" id="PR00260">
    <property type="entry name" value="CHEMTRNSDUCR"/>
</dbReference>
<dbReference type="NCBIfam" id="TIGR00229">
    <property type="entry name" value="sensory_box"/>
    <property type="match status" value="2"/>
</dbReference>
<sequence>MLGGTGKHADTAAKFEALERSQAIVEFLTDGTILTANANFLTAMGYTLPEVRGQNHAMLVEAEQRASAEYRAFWDALRQGTFQTAEFKRVAKGGRTVWLQASYNPVRDRAGHVVKLVMFATDVTAQKLRALDSDGQIAALHRSQAVIAFDPTGTILDANQNFLGAVGYRLDEIRGRHHSLFVDGAEQAGAEYRGFWADLARGQFAAGEFRRIARGGREVWIQATYNPITDADGRVFKVVKFAADITAQVHERQRRVDAQRSIGADLDAIGTAVEDVTRQTAEAVGTVGQVSNDIQSVASGAEELSASVGEISQQVSHAARMAGEAVEQARHTSSIVEGLSGQAAQIGEVVTMIQGIASQTNLLALNATIEAARAGAAGKGFAVVASEVKALAEQTAKATDQIRVQITATQGATREAVGAIGSIQGTIRALDEVSAAIAAAVEEQSAVTREMSGSMHTAAHGVATIAGGMEAIARASEQVDVATRQVREAARAVG</sequence>
<dbReference type="InterPro" id="IPR013655">
    <property type="entry name" value="PAS_fold_3"/>
</dbReference>
<accession>A0A6B9FSE5</accession>
<dbReference type="SMART" id="SM00283">
    <property type="entry name" value="MA"/>
    <property type="match status" value="1"/>
</dbReference>
<reference evidence="4 5" key="2">
    <citation type="journal article" date="2013" name="Genome Announc.">
        <title>Draft Genome Sequence of Methylobacterium mesophilicum Strain SR1.6/6, Isolated from Citrus sinensis.</title>
        <authorList>
            <person name="Marinho Almeida D."/>
            <person name="Dini-Andreote F."/>
            <person name="Camargo Neves A.A."/>
            <person name="Juca Ramos R.T."/>
            <person name="Andreote F.D."/>
            <person name="Carneiro A.R."/>
            <person name="Oliveira de Souza Lima A."/>
            <person name="Caracciolo Gomes de Sa P.H."/>
            <person name="Ribeiro Barbosa M.S."/>
            <person name="Araujo W.L."/>
            <person name="Silva A."/>
        </authorList>
    </citation>
    <scope>NUCLEOTIDE SEQUENCE [LARGE SCALE GENOMIC DNA]</scope>
    <source>
        <strain evidence="4 5">SR1.6/6</strain>
    </source>
</reference>
<dbReference type="Pfam" id="PF08447">
    <property type="entry name" value="PAS_3"/>
    <property type="match status" value="1"/>
</dbReference>